<evidence type="ECO:0000313" key="3">
    <source>
        <dbReference type="Proteomes" id="UP001634007"/>
    </source>
</evidence>
<sequence>MAQNAKRSRTPWLRPIERRTDYSIKGERGSDEETERESRKERGADRSPGLVAATEEKEDGVGGGSIVSGDRPIRRCRRRRRDFARCREKECGGLRGKEVCPNGERGSR</sequence>
<comment type="caution">
    <text evidence="2">The sequence shown here is derived from an EMBL/GenBank/DDBJ whole genome shotgun (WGS) entry which is preliminary data.</text>
</comment>
<dbReference type="Proteomes" id="UP001634007">
    <property type="component" value="Unassembled WGS sequence"/>
</dbReference>
<accession>A0ABD3J1R5</accession>
<protein>
    <submittedName>
        <fullName evidence="2">Uncharacterized protein</fullName>
    </submittedName>
</protein>
<feature type="region of interest" description="Disordered" evidence="1">
    <location>
        <begin position="1"/>
        <end position="70"/>
    </location>
</feature>
<keyword evidence="3" id="KW-1185">Reference proteome</keyword>
<evidence type="ECO:0000256" key="1">
    <source>
        <dbReference type="SAM" id="MobiDB-lite"/>
    </source>
</evidence>
<reference evidence="2 3" key="1">
    <citation type="submission" date="2024-11" db="EMBL/GenBank/DDBJ databases">
        <title>Chromosome-level genome assembly of Eucalyptus globulus Labill. provides insights into its genome evolution.</title>
        <authorList>
            <person name="Li X."/>
        </authorList>
    </citation>
    <scope>NUCLEOTIDE SEQUENCE [LARGE SCALE GENOMIC DNA]</scope>
    <source>
        <strain evidence="2">CL2024</strain>
        <tissue evidence="2">Fresh tender leaves</tissue>
    </source>
</reference>
<name>A0ABD3J1R5_EUCGL</name>
<evidence type="ECO:0000313" key="2">
    <source>
        <dbReference type="EMBL" id="KAL3721396.1"/>
    </source>
</evidence>
<organism evidence="2 3">
    <name type="scientific">Eucalyptus globulus</name>
    <name type="common">Tasmanian blue gum</name>
    <dbReference type="NCBI Taxonomy" id="34317"/>
    <lineage>
        <taxon>Eukaryota</taxon>
        <taxon>Viridiplantae</taxon>
        <taxon>Streptophyta</taxon>
        <taxon>Embryophyta</taxon>
        <taxon>Tracheophyta</taxon>
        <taxon>Spermatophyta</taxon>
        <taxon>Magnoliopsida</taxon>
        <taxon>eudicotyledons</taxon>
        <taxon>Gunneridae</taxon>
        <taxon>Pentapetalae</taxon>
        <taxon>rosids</taxon>
        <taxon>malvids</taxon>
        <taxon>Myrtales</taxon>
        <taxon>Myrtaceae</taxon>
        <taxon>Myrtoideae</taxon>
        <taxon>Eucalypteae</taxon>
        <taxon>Eucalyptus</taxon>
    </lineage>
</organism>
<dbReference type="EMBL" id="JBJKBG010000009">
    <property type="protein sequence ID" value="KAL3721396.1"/>
    <property type="molecule type" value="Genomic_DNA"/>
</dbReference>
<proteinExistence type="predicted"/>
<dbReference type="AlphaFoldDB" id="A0ABD3J1R5"/>
<feature type="compositionally biased region" description="Basic and acidic residues" evidence="1">
    <location>
        <begin position="15"/>
        <end position="45"/>
    </location>
</feature>
<gene>
    <name evidence="2" type="ORF">ACJRO7_033827</name>
</gene>